<evidence type="ECO:0008006" key="3">
    <source>
        <dbReference type="Google" id="ProtNLM"/>
    </source>
</evidence>
<comment type="caution">
    <text evidence="1">The sequence shown here is derived from an EMBL/GenBank/DDBJ whole genome shotgun (WGS) entry which is preliminary data.</text>
</comment>
<accession>A0ABP3TVH5</accession>
<keyword evidence="2" id="KW-1185">Reference proteome</keyword>
<reference evidence="2" key="1">
    <citation type="journal article" date="2019" name="Int. J. Syst. Evol. Microbiol.">
        <title>The Global Catalogue of Microorganisms (GCM) 10K type strain sequencing project: providing services to taxonomists for standard genome sequencing and annotation.</title>
        <authorList>
            <consortium name="The Broad Institute Genomics Platform"/>
            <consortium name="The Broad Institute Genome Sequencing Center for Infectious Disease"/>
            <person name="Wu L."/>
            <person name="Ma J."/>
        </authorList>
    </citation>
    <scope>NUCLEOTIDE SEQUENCE [LARGE SCALE GENOMIC DNA]</scope>
    <source>
        <strain evidence="2">JCM 15974</strain>
    </source>
</reference>
<organism evidence="1 2">
    <name type="scientific">Aquimarina litoralis</name>
    <dbReference type="NCBI Taxonomy" id="584605"/>
    <lineage>
        <taxon>Bacteria</taxon>
        <taxon>Pseudomonadati</taxon>
        <taxon>Bacteroidota</taxon>
        <taxon>Flavobacteriia</taxon>
        <taxon>Flavobacteriales</taxon>
        <taxon>Flavobacteriaceae</taxon>
        <taxon>Aquimarina</taxon>
    </lineage>
</organism>
<evidence type="ECO:0000313" key="1">
    <source>
        <dbReference type="EMBL" id="GAA0718694.1"/>
    </source>
</evidence>
<evidence type="ECO:0000313" key="2">
    <source>
        <dbReference type="Proteomes" id="UP001501758"/>
    </source>
</evidence>
<gene>
    <name evidence="1" type="ORF">GCM10009430_17150</name>
</gene>
<dbReference type="Proteomes" id="UP001501758">
    <property type="component" value="Unassembled WGS sequence"/>
</dbReference>
<dbReference type="EMBL" id="BAAAGE010000001">
    <property type="protein sequence ID" value="GAA0718694.1"/>
    <property type="molecule type" value="Genomic_DNA"/>
</dbReference>
<dbReference type="RefSeq" id="WP_343911914.1">
    <property type="nucleotide sequence ID" value="NZ_BAAAGE010000001.1"/>
</dbReference>
<name>A0ABP3TVH5_9FLAO</name>
<protein>
    <recommendedName>
        <fullName evidence="3">Outer membrane protein beta-barrel domain-containing protein</fullName>
    </recommendedName>
</protein>
<proteinExistence type="predicted"/>
<sequence length="239" mass="26847">MMKKLVSVTILFLCVSKYSYSQNLDNDQKQRREKKPIAFTNGFSSIASDESNELDIYGGIMFERKNGWGYGFDFTRSAYTAESTKGIPPIDEIENFEGTELPEGIEKRFPYSGERDNRLYALSPNLFKSFVLNKKSSFKIFAMLGPSIIYSEDYEYAVEYSPGSTCGFGGFCFPGSSGPSLDYRRVQESKKIILGGFSKISLRYTFNSVVGLELSTYGNLNGVKSVYGFQFGVVLGRLF</sequence>